<sequence length="222" mass="25378">MFSDKRRCFLDVIISVNGSVRAISSVDYTARLMGLDRLYSSSSICSICRRSRLHRYTERSILYKEINMRKSVAPLPLRFNSLKGITGQPRSLFIRMVETEWIPSLTLKKPTGFSTFGIIPSHSQKSWTKFSKMHLFQAPFIWLSWVPKVMDEVFQNAPPSSPVYLAFLGCGFRDGVFRVFFPPPSSLVFISFFGVTPHPATYIKMKSNYKSAWARHPLDCAA</sequence>
<dbReference type="Proteomes" id="UP000054721">
    <property type="component" value="Unassembled WGS sequence"/>
</dbReference>
<dbReference type="OrthoDB" id="10490712at2759"/>
<gene>
    <name evidence="1" type="ORF">T02_16062</name>
</gene>
<accession>A0A0V1LU25</accession>
<name>A0A0V1LU25_9BILA</name>
<dbReference type="EMBL" id="JYDW01000005">
    <property type="protein sequence ID" value="KRZ62871.1"/>
    <property type="molecule type" value="Genomic_DNA"/>
</dbReference>
<protein>
    <submittedName>
        <fullName evidence="1">Uncharacterized protein</fullName>
    </submittedName>
</protein>
<comment type="caution">
    <text evidence="1">The sequence shown here is derived from an EMBL/GenBank/DDBJ whole genome shotgun (WGS) entry which is preliminary data.</text>
</comment>
<organism evidence="1 2">
    <name type="scientific">Trichinella nativa</name>
    <dbReference type="NCBI Taxonomy" id="6335"/>
    <lineage>
        <taxon>Eukaryota</taxon>
        <taxon>Metazoa</taxon>
        <taxon>Ecdysozoa</taxon>
        <taxon>Nematoda</taxon>
        <taxon>Enoplea</taxon>
        <taxon>Dorylaimia</taxon>
        <taxon>Trichinellida</taxon>
        <taxon>Trichinellidae</taxon>
        <taxon>Trichinella</taxon>
    </lineage>
</organism>
<reference evidence="1 2" key="1">
    <citation type="submission" date="2015-05" db="EMBL/GenBank/DDBJ databases">
        <title>Evolution of Trichinella species and genotypes.</title>
        <authorList>
            <person name="Korhonen P.K."/>
            <person name="Edoardo P."/>
            <person name="Giuseppe L.R."/>
            <person name="Gasser R.B."/>
        </authorList>
    </citation>
    <scope>NUCLEOTIDE SEQUENCE [LARGE SCALE GENOMIC DNA]</scope>
    <source>
        <strain evidence="1">ISS10</strain>
    </source>
</reference>
<evidence type="ECO:0000313" key="2">
    <source>
        <dbReference type="Proteomes" id="UP000054721"/>
    </source>
</evidence>
<proteinExistence type="predicted"/>
<dbReference type="AlphaFoldDB" id="A0A0V1LU25"/>
<evidence type="ECO:0000313" key="1">
    <source>
        <dbReference type="EMBL" id="KRZ62871.1"/>
    </source>
</evidence>
<keyword evidence="2" id="KW-1185">Reference proteome</keyword>